<comment type="caution">
    <text evidence="2">The sequence shown here is derived from an EMBL/GenBank/DDBJ whole genome shotgun (WGS) entry which is preliminary data.</text>
</comment>
<organism evidence="2 3">
    <name type="scientific">Burkholderia multivorans</name>
    <dbReference type="NCBI Taxonomy" id="87883"/>
    <lineage>
        <taxon>Bacteria</taxon>
        <taxon>Pseudomonadati</taxon>
        <taxon>Pseudomonadota</taxon>
        <taxon>Betaproteobacteria</taxon>
        <taxon>Burkholderiales</taxon>
        <taxon>Burkholderiaceae</taxon>
        <taxon>Burkholderia</taxon>
        <taxon>Burkholderia cepacia complex</taxon>
    </lineage>
</organism>
<evidence type="ECO:0000313" key="2">
    <source>
        <dbReference type="EMBL" id="MBU9359754.1"/>
    </source>
</evidence>
<dbReference type="AlphaFoldDB" id="A0AAP2HNJ6"/>
<accession>A0AAP2HNJ6</accession>
<proteinExistence type="predicted"/>
<keyword evidence="1" id="KW-0732">Signal</keyword>
<name>A0AAP2HNJ6_9BURK</name>
<gene>
    <name evidence="2" type="ORF">KTE52_25785</name>
</gene>
<dbReference type="Proteomes" id="UP001196915">
    <property type="component" value="Unassembled WGS sequence"/>
</dbReference>
<protein>
    <submittedName>
        <fullName evidence="2">Uncharacterized protein</fullName>
    </submittedName>
</protein>
<feature type="chain" id="PRO_5042842773" evidence="1">
    <location>
        <begin position="19"/>
        <end position="285"/>
    </location>
</feature>
<dbReference type="RefSeq" id="WP_217084808.1">
    <property type="nucleotide sequence ID" value="NZ_JAHPMX010000019.1"/>
</dbReference>
<dbReference type="EMBL" id="JAHPMX010000019">
    <property type="protein sequence ID" value="MBU9359754.1"/>
    <property type="molecule type" value="Genomic_DNA"/>
</dbReference>
<sequence>MKKILAGAMLALMSVANAATMIPSSMINWTSVPTWPSVSAGLVFASPAGGAGAPTFRALTASDLPTVTVAKGGTGATSAGGASLDNITGFAGTGFLKRTGAGAYSFVADPLPLANGGTGAATAAAARSALGAAASGANTDITSLNAPTLIGVTNGSSASSGQVGYAPSATQSSAQSMTSSTAMNITSLSLPAGDYDVSGVGCITATGATTNMTVGISTTSATLGALGTYAGMSFTISATGGGTCIATPQVPLQLSTTTTVYLIGLGAFSSGTMTSTGKIIARVRR</sequence>
<evidence type="ECO:0000313" key="3">
    <source>
        <dbReference type="Proteomes" id="UP001196915"/>
    </source>
</evidence>
<reference evidence="2" key="1">
    <citation type="submission" date="2021-06" db="EMBL/GenBank/DDBJ databases">
        <title>A collection of bacterial strains from the Burkholderia cepacia Research Laboratory and Repository.</title>
        <authorList>
            <person name="Lipuma J."/>
            <person name="Spilker T."/>
        </authorList>
    </citation>
    <scope>NUCLEOTIDE SEQUENCE</scope>
    <source>
        <strain evidence="2">AU37435</strain>
    </source>
</reference>
<evidence type="ECO:0000256" key="1">
    <source>
        <dbReference type="SAM" id="SignalP"/>
    </source>
</evidence>
<feature type="signal peptide" evidence="1">
    <location>
        <begin position="1"/>
        <end position="18"/>
    </location>
</feature>